<reference evidence="4" key="2">
    <citation type="submission" date="2020-04" db="EMBL/GenBank/DDBJ databases">
        <authorList>
            <consortium name="NCBI Genome Project"/>
        </authorList>
    </citation>
    <scope>NUCLEOTIDE SEQUENCE</scope>
    <source>
        <strain evidence="4">CBS 304.34</strain>
    </source>
</reference>
<evidence type="ECO:0000313" key="4">
    <source>
        <dbReference type="RefSeq" id="XP_033570543.1"/>
    </source>
</evidence>
<protein>
    <submittedName>
        <fullName evidence="2 4">Uncharacterized protein</fullName>
    </submittedName>
</protein>
<evidence type="ECO:0000313" key="2">
    <source>
        <dbReference type="EMBL" id="KAF2803579.1"/>
    </source>
</evidence>
<dbReference type="RefSeq" id="XP_033570543.1">
    <property type="nucleotide sequence ID" value="XM_033721174.1"/>
</dbReference>
<dbReference type="EMBL" id="MU003717">
    <property type="protein sequence ID" value="KAF2803579.1"/>
    <property type="molecule type" value="Genomic_DNA"/>
</dbReference>
<dbReference type="AlphaFoldDB" id="A0A6A6Y4M2"/>
<proteinExistence type="predicted"/>
<accession>A0A6A6Y4M2</accession>
<name>A0A6A6Y4M2_9PEZI</name>
<organism evidence="2">
    <name type="scientific">Mytilinidion resinicola</name>
    <dbReference type="NCBI Taxonomy" id="574789"/>
    <lineage>
        <taxon>Eukaryota</taxon>
        <taxon>Fungi</taxon>
        <taxon>Dikarya</taxon>
        <taxon>Ascomycota</taxon>
        <taxon>Pezizomycotina</taxon>
        <taxon>Dothideomycetes</taxon>
        <taxon>Pleosporomycetidae</taxon>
        <taxon>Mytilinidiales</taxon>
        <taxon>Mytilinidiaceae</taxon>
        <taxon>Mytilinidion</taxon>
    </lineage>
</organism>
<evidence type="ECO:0000313" key="3">
    <source>
        <dbReference type="Proteomes" id="UP000504636"/>
    </source>
</evidence>
<dbReference type="OrthoDB" id="10335378at2759"/>
<keyword evidence="3" id="KW-1185">Reference proteome</keyword>
<reference evidence="4" key="3">
    <citation type="submission" date="2025-04" db="UniProtKB">
        <authorList>
            <consortium name="RefSeq"/>
        </authorList>
    </citation>
    <scope>IDENTIFICATION</scope>
    <source>
        <strain evidence="4">CBS 304.34</strain>
    </source>
</reference>
<reference evidence="2 4" key="1">
    <citation type="journal article" date="2020" name="Stud. Mycol.">
        <title>101 Dothideomycetes genomes: a test case for predicting lifestyles and emergence of pathogens.</title>
        <authorList>
            <person name="Haridas S."/>
            <person name="Albert R."/>
            <person name="Binder M."/>
            <person name="Bloem J."/>
            <person name="Labutti K."/>
            <person name="Salamov A."/>
            <person name="Andreopoulos B."/>
            <person name="Baker S."/>
            <person name="Barry K."/>
            <person name="Bills G."/>
            <person name="Bluhm B."/>
            <person name="Cannon C."/>
            <person name="Castanera R."/>
            <person name="Culley D."/>
            <person name="Daum C."/>
            <person name="Ezra D."/>
            <person name="Gonzalez J."/>
            <person name="Henrissat B."/>
            <person name="Kuo A."/>
            <person name="Liang C."/>
            <person name="Lipzen A."/>
            <person name="Lutzoni F."/>
            <person name="Magnuson J."/>
            <person name="Mondo S."/>
            <person name="Nolan M."/>
            <person name="Ohm R."/>
            <person name="Pangilinan J."/>
            <person name="Park H.-J."/>
            <person name="Ramirez L."/>
            <person name="Alfaro M."/>
            <person name="Sun H."/>
            <person name="Tritt A."/>
            <person name="Yoshinaga Y."/>
            <person name="Zwiers L.-H."/>
            <person name="Turgeon B."/>
            <person name="Goodwin S."/>
            <person name="Spatafora J."/>
            <person name="Crous P."/>
            <person name="Grigoriev I."/>
        </authorList>
    </citation>
    <scope>NUCLEOTIDE SEQUENCE</scope>
    <source>
        <strain evidence="2 4">CBS 304.34</strain>
    </source>
</reference>
<feature type="region of interest" description="Disordered" evidence="1">
    <location>
        <begin position="332"/>
        <end position="387"/>
    </location>
</feature>
<gene>
    <name evidence="2 4" type="ORF">BDZ99DRAFT_468120</name>
</gene>
<dbReference type="Proteomes" id="UP000504636">
    <property type="component" value="Unplaced"/>
</dbReference>
<dbReference type="GeneID" id="54462067"/>
<evidence type="ECO:0000256" key="1">
    <source>
        <dbReference type="SAM" id="MobiDB-lite"/>
    </source>
</evidence>
<feature type="compositionally biased region" description="Basic and acidic residues" evidence="1">
    <location>
        <begin position="368"/>
        <end position="383"/>
    </location>
</feature>
<sequence length="439" mass="49841">MAADESAEIVNVINLHASALLELSKTHGTAYQTWLRSLDQEHRSEFKKQWTQLVNALDRRKGTRRRKQVESFLSRRNRIPKTPTHQESSSKVSAWEKREDLFVLCTNITIEELVSLNRLEEPASFFKATEHLLGQYDFAEAYRRSLGRETRRVRDRILERFECLVFYLNIVLGGFHSGTGWLHGGHNRLLEVQNPPDDLVKAKKRNERMAERGLSYYCWGVFLGDLRNLIRLRADEDVPESLYGDRHHRPRIPYYANQLFEAGLCEDATLVQTCADSIIQTWPVIPKTVTLQVATALMQGKHWDLLSSEAKRKTEERISLIMEAFFPNLTINSSHSSTGMPPDRAGDTSPAESPSERGPIGISSQPLEEERPSADSIGDKSHMQSDPSVLESEMAWYPAPDLMYGTMFTSFVEPIYDSAFSNGGWPDSTAGRYSADGTV</sequence>